<evidence type="ECO:0000256" key="4">
    <source>
        <dbReference type="ARBA" id="ARBA00022448"/>
    </source>
</evidence>
<feature type="transmembrane region" description="Helical" evidence="12">
    <location>
        <begin position="281"/>
        <end position="303"/>
    </location>
</feature>
<feature type="transmembrane region" description="Helical" evidence="12">
    <location>
        <begin position="104"/>
        <end position="125"/>
    </location>
</feature>
<keyword evidence="5" id="KW-1003">Cell membrane</keyword>
<feature type="transmembrane region" description="Helical" evidence="12">
    <location>
        <begin position="226"/>
        <end position="245"/>
    </location>
</feature>
<feature type="transmembrane region" description="Helical" evidence="12">
    <location>
        <begin position="160"/>
        <end position="181"/>
    </location>
</feature>
<evidence type="ECO:0000256" key="12">
    <source>
        <dbReference type="SAM" id="Phobius"/>
    </source>
</evidence>
<evidence type="ECO:0000256" key="11">
    <source>
        <dbReference type="ARBA" id="ARBA00032555"/>
    </source>
</evidence>
<dbReference type="AlphaFoldDB" id="A0AAD8XVH8"/>
<dbReference type="GO" id="GO:0006811">
    <property type="term" value="P:monoatomic ion transport"/>
    <property type="evidence" value="ECO:0007669"/>
    <property type="project" value="UniProtKB-KW"/>
</dbReference>
<comment type="subcellular location">
    <subcellularLocation>
        <location evidence="2">Cell membrane</location>
        <topology evidence="2">Multi-pass membrane protein</topology>
    </subcellularLocation>
</comment>
<feature type="transmembrane region" description="Helical" evidence="12">
    <location>
        <begin position="315"/>
        <end position="338"/>
    </location>
</feature>
<evidence type="ECO:0000256" key="3">
    <source>
        <dbReference type="ARBA" id="ARBA00021242"/>
    </source>
</evidence>
<organism evidence="13 14">
    <name type="scientific">Skeletonema marinoi</name>
    <dbReference type="NCBI Taxonomy" id="267567"/>
    <lineage>
        <taxon>Eukaryota</taxon>
        <taxon>Sar</taxon>
        <taxon>Stramenopiles</taxon>
        <taxon>Ochrophyta</taxon>
        <taxon>Bacillariophyta</taxon>
        <taxon>Coscinodiscophyceae</taxon>
        <taxon>Thalassiosirophycidae</taxon>
        <taxon>Thalassiosirales</taxon>
        <taxon>Skeletonemataceae</taxon>
        <taxon>Skeletonema</taxon>
        <taxon>Skeletonema marinoi-dohrnii complex</taxon>
    </lineage>
</organism>
<keyword evidence="14" id="KW-1185">Reference proteome</keyword>
<evidence type="ECO:0000313" key="14">
    <source>
        <dbReference type="Proteomes" id="UP001224775"/>
    </source>
</evidence>
<evidence type="ECO:0000313" key="13">
    <source>
        <dbReference type="EMBL" id="KAK1734631.1"/>
    </source>
</evidence>
<dbReference type="GO" id="GO:0005886">
    <property type="term" value="C:plasma membrane"/>
    <property type="evidence" value="ECO:0007669"/>
    <property type="project" value="UniProtKB-SubCell"/>
</dbReference>
<proteinExistence type="predicted"/>
<sequence>MDGKANDLLAGILPDWPQWAVSLLLAMSAALAVTLAINHFYTSNDEKESPEEQKLLNKSHKTHESLLAEFNSFRWSYLSVYLVIMLADWMQGTHMYTLYLSYNVNISALFLTGFLSGAIFAPFLGSLVDKFGRKRSCIIYCVLEIIINWLEHYSHFGTLLLGRVLGGISTNLLFSAFESWMTTEHRRKGFPEEWLARTYSDCSIANGSTAVLAGVVAQVLEDLLGHIGPFQGAIALTFLAMILVLRWDENYGEESEGSHADSSLYRQFVDGWKLVASDSKIFRIGLIQALSEGGTYTFVFMWVPTLLGMDPPGGVPTGAVFSSLMMAITIGGVCFQPVEQFFGTRITSKAKAPEISAVFAYIMASMSMAVPALCLCCAPAGVCFEKVLASFLLIEFCVGLSSPIAGMLRSKYVPDAYQGAIMNIFRLPLNAVVVSGTYATDVFEPYQVFGVVSGLFFAAAVIQMTLAIGKTKEVKKD</sequence>
<gene>
    <name evidence="13" type="ORF">QTG54_014504</name>
</gene>
<accession>A0AAD8XVH8</accession>
<dbReference type="Pfam" id="PF05631">
    <property type="entry name" value="MFS_5"/>
    <property type="match status" value="1"/>
</dbReference>
<evidence type="ECO:0000256" key="6">
    <source>
        <dbReference type="ARBA" id="ARBA00022692"/>
    </source>
</evidence>
<protein>
    <recommendedName>
        <fullName evidence="3">Molybdate-anion transporter</fullName>
    </recommendedName>
    <alternativeName>
        <fullName evidence="10">Major facilitator superfamily domain-containing protein 5</fullName>
    </alternativeName>
    <alternativeName>
        <fullName evidence="11">Molybdate transporter 2 homolog</fullName>
    </alternativeName>
</protein>
<keyword evidence="9 12" id="KW-0472">Membrane</keyword>
<evidence type="ECO:0000256" key="2">
    <source>
        <dbReference type="ARBA" id="ARBA00004651"/>
    </source>
</evidence>
<feature type="transmembrane region" description="Helical" evidence="12">
    <location>
        <begin position="20"/>
        <end position="41"/>
    </location>
</feature>
<dbReference type="Gene3D" id="1.20.1250.20">
    <property type="entry name" value="MFS general substrate transporter like domains"/>
    <property type="match status" value="1"/>
</dbReference>
<comment type="function">
    <text evidence="1">Mediates high-affinity intracellular uptake of the rare oligo-element molybdenum.</text>
</comment>
<dbReference type="Proteomes" id="UP001224775">
    <property type="component" value="Unassembled WGS sequence"/>
</dbReference>
<evidence type="ECO:0000256" key="9">
    <source>
        <dbReference type="ARBA" id="ARBA00023136"/>
    </source>
</evidence>
<dbReference type="InterPro" id="IPR008509">
    <property type="entry name" value="MOT2/MFSD5"/>
</dbReference>
<evidence type="ECO:0000256" key="1">
    <source>
        <dbReference type="ARBA" id="ARBA00003019"/>
    </source>
</evidence>
<keyword evidence="8" id="KW-0406">Ion transport</keyword>
<feature type="transmembrane region" description="Helical" evidence="12">
    <location>
        <begin position="446"/>
        <end position="468"/>
    </location>
</feature>
<dbReference type="PANTHER" id="PTHR23516">
    <property type="entry name" value="SAM (S-ADENOSYL METHIONINE) TRANSPORTER"/>
    <property type="match status" value="1"/>
</dbReference>
<keyword evidence="7 12" id="KW-1133">Transmembrane helix</keyword>
<dbReference type="GO" id="GO:0015098">
    <property type="term" value="F:molybdate ion transmembrane transporter activity"/>
    <property type="evidence" value="ECO:0007669"/>
    <property type="project" value="InterPro"/>
</dbReference>
<feature type="transmembrane region" description="Helical" evidence="12">
    <location>
        <begin position="75"/>
        <end position="92"/>
    </location>
</feature>
<reference evidence="13" key="1">
    <citation type="submission" date="2023-06" db="EMBL/GenBank/DDBJ databases">
        <title>Survivors Of The Sea: Transcriptome response of Skeletonema marinoi to long-term dormancy.</title>
        <authorList>
            <person name="Pinder M.I.M."/>
            <person name="Kourtchenko O."/>
            <person name="Robertson E.K."/>
            <person name="Larsson T."/>
            <person name="Maumus F."/>
            <person name="Osuna-Cruz C.M."/>
            <person name="Vancaester E."/>
            <person name="Stenow R."/>
            <person name="Vandepoele K."/>
            <person name="Ploug H."/>
            <person name="Bruchert V."/>
            <person name="Godhe A."/>
            <person name="Topel M."/>
        </authorList>
    </citation>
    <scope>NUCLEOTIDE SEQUENCE</scope>
    <source>
        <strain evidence="13">R05AC</strain>
    </source>
</reference>
<dbReference type="CDD" id="cd17487">
    <property type="entry name" value="MFS_MFSD5_like"/>
    <property type="match status" value="1"/>
</dbReference>
<feature type="transmembrane region" description="Helical" evidence="12">
    <location>
        <begin position="420"/>
        <end position="440"/>
    </location>
</feature>
<evidence type="ECO:0000256" key="10">
    <source>
        <dbReference type="ARBA" id="ARBA00030646"/>
    </source>
</evidence>
<dbReference type="InterPro" id="IPR036259">
    <property type="entry name" value="MFS_trans_sf"/>
</dbReference>
<keyword evidence="4" id="KW-0813">Transport</keyword>
<evidence type="ECO:0000256" key="5">
    <source>
        <dbReference type="ARBA" id="ARBA00022475"/>
    </source>
</evidence>
<keyword evidence="6 12" id="KW-0812">Transmembrane</keyword>
<feature type="transmembrane region" description="Helical" evidence="12">
    <location>
        <begin position="387"/>
        <end position="408"/>
    </location>
</feature>
<evidence type="ECO:0000256" key="7">
    <source>
        <dbReference type="ARBA" id="ARBA00022989"/>
    </source>
</evidence>
<comment type="caution">
    <text evidence="13">The sequence shown here is derived from an EMBL/GenBank/DDBJ whole genome shotgun (WGS) entry which is preliminary data.</text>
</comment>
<feature type="transmembrane region" description="Helical" evidence="12">
    <location>
        <begin position="358"/>
        <end position="381"/>
    </location>
</feature>
<evidence type="ECO:0000256" key="8">
    <source>
        <dbReference type="ARBA" id="ARBA00023065"/>
    </source>
</evidence>
<name>A0AAD8XVH8_9STRA</name>
<dbReference type="PANTHER" id="PTHR23516:SF1">
    <property type="entry name" value="MOLYBDATE-ANION TRANSPORTER"/>
    <property type="match status" value="1"/>
</dbReference>
<dbReference type="EMBL" id="JATAAI010000037">
    <property type="protein sequence ID" value="KAK1734631.1"/>
    <property type="molecule type" value="Genomic_DNA"/>
</dbReference>
<dbReference type="SUPFAM" id="SSF103473">
    <property type="entry name" value="MFS general substrate transporter"/>
    <property type="match status" value="1"/>
</dbReference>